<reference evidence="2" key="1">
    <citation type="submission" date="2022-07" db="EMBL/GenBank/DDBJ databases">
        <title>Genome Sequence of Xylaria arbuscula.</title>
        <authorList>
            <person name="Buettner E."/>
        </authorList>
    </citation>
    <scope>NUCLEOTIDE SEQUENCE</scope>
    <source>
        <strain evidence="2">VT107</strain>
    </source>
</reference>
<name>A0A9W8N6N0_9PEZI</name>
<proteinExistence type="predicted"/>
<dbReference type="AlphaFoldDB" id="A0A9W8N6N0"/>
<evidence type="ECO:0000259" key="1">
    <source>
        <dbReference type="Pfam" id="PF06985"/>
    </source>
</evidence>
<dbReference type="PANTHER" id="PTHR33112">
    <property type="entry name" value="DOMAIN PROTEIN, PUTATIVE-RELATED"/>
    <property type="match status" value="1"/>
</dbReference>
<dbReference type="VEuPathDB" id="FungiDB:F4678DRAFT_412227"/>
<dbReference type="EMBL" id="JANPWZ010002336">
    <property type="protein sequence ID" value="KAJ3559939.1"/>
    <property type="molecule type" value="Genomic_DNA"/>
</dbReference>
<comment type="caution">
    <text evidence="2">The sequence shown here is derived from an EMBL/GenBank/DDBJ whole genome shotgun (WGS) entry which is preliminary data.</text>
</comment>
<evidence type="ECO:0000313" key="2">
    <source>
        <dbReference type="EMBL" id="KAJ3559939.1"/>
    </source>
</evidence>
<dbReference type="InterPro" id="IPR010730">
    <property type="entry name" value="HET"/>
</dbReference>
<keyword evidence="3" id="KW-1185">Reference proteome</keyword>
<sequence length="728" mass="81339">MAANSNPDSPNYGTHNINVSGRPLAPSNGDICDECERIDFGALVSDGCLSCRPAFAGGERLVLGTLQRRKEHKSCPGCTLVVSCIDSFYGRVQPPLASKITLREFMDEYQPFGSIQGRDEYSGVRALQVIVCSRGLDNERPREKLEAVGLIVPQLLDEESLGKPPIQQELFTAQYQPYQSPRNVKDHIDTNLVQAWLERCLAHHGDTCKQYLTPRDSGVAIRLIDVEEMKLCRATLQERYLALSYVWGQYTKPVLVKSTESLLSQPAGISIELLPKTIADAIELTRRLGQRFLWVDSVCIIQDSEADKRSQLSLMDSIYSLAEIVIVTADSNTANSGLKGVLDRRNTVVRPTVFVQGHEFTTASLTLAKRLSTSVWNSRGWTFQEGLLARRLLVIFDSQIYWSCHTAAYCEDMFTEFDNANPAPTYHNSLFGAPPTRACYDQTIPDGSSSPCHAWDYAGKVETFMSRQFTNPSDAFFAFHTVPGGDGKPQNILFPSWSWFAKGCNLHYDTCGDWIVSKVTWHEPIPYRNSYEVPKTCSCGRIYYSKPTILGHPDGSKSECGQRTSDFGYLQFDAQTAILTIEFLGMAERPLLCEHELQTQVWANLLLPDNNCIGLIKCPNRIFASSAVEGDRLTVQPGDKVEAEFVHLSTHGLARDVGGKILFCEEHDVVKHKGRSTHVPGCDFAANVNLMMIRWDDDHKVAFRVGITRVQEAGWAKVETRQQRIVLG</sequence>
<dbReference type="PANTHER" id="PTHR33112:SF12">
    <property type="entry name" value="HETEROKARYON INCOMPATIBILITY DOMAIN-CONTAINING PROTEIN"/>
    <property type="match status" value="1"/>
</dbReference>
<organism evidence="2 3">
    <name type="scientific">Xylaria arbuscula</name>
    <dbReference type="NCBI Taxonomy" id="114810"/>
    <lineage>
        <taxon>Eukaryota</taxon>
        <taxon>Fungi</taxon>
        <taxon>Dikarya</taxon>
        <taxon>Ascomycota</taxon>
        <taxon>Pezizomycotina</taxon>
        <taxon>Sordariomycetes</taxon>
        <taxon>Xylariomycetidae</taxon>
        <taxon>Xylariales</taxon>
        <taxon>Xylariaceae</taxon>
        <taxon>Xylaria</taxon>
    </lineage>
</organism>
<dbReference type="Pfam" id="PF06985">
    <property type="entry name" value="HET"/>
    <property type="match status" value="1"/>
</dbReference>
<feature type="domain" description="Heterokaryon incompatibility" evidence="1">
    <location>
        <begin position="240"/>
        <end position="385"/>
    </location>
</feature>
<evidence type="ECO:0000313" key="3">
    <source>
        <dbReference type="Proteomes" id="UP001148614"/>
    </source>
</evidence>
<accession>A0A9W8N6N0</accession>
<gene>
    <name evidence="2" type="ORF">NPX13_g9471</name>
</gene>
<dbReference type="Proteomes" id="UP001148614">
    <property type="component" value="Unassembled WGS sequence"/>
</dbReference>
<protein>
    <recommendedName>
        <fullName evidence="1">Heterokaryon incompatibility domain-containing protein</fullName>
    </recommendedName>
</protein>